<dbReference type="InterPro" id="IPR043129">
    <property type="entry name" value="ATPase_NBD"/>
</dbReference>
<dbReference type="Gene3D" id="3.30.420.40">
    <property type="match status" value="2"/>
</dbReference>
<keyword evidence="4" id="KW-1185">Reference proteome</keyword>
<name>A0A1I7LEQ1_9BACL</name>
<evidence type="ECO:0000313" key="3">
    <source>
        <dbReference type="EMBL" id="SFV08162.1"/>
    </source>
</evidence>
<evidence type="ECO:0000259" key="2">
    <source>
        <dbReference type="Pfam" id="PF21522"/>
    </source>
</evidence>
<dbReference type="Proteomes" id="UP000183508">
    <property type="component" value="Unassembled WGS sequence"/>
</dbReference>
<feature type="domain" description="Actin-like protein N-terminal" evidence="1">
    <location>
        <begin position="4"/>
        <end position="155"/>
    </location>
</feature>
<dbReference type="eggNOG" id="COG0849">
    <property type="taxonomic scope" value="Bacteria"/>
</dbReference>
<dbReference type="Pfam" id="PF17989">
    <property type="entry name" value="ALP_N"/>
    <property type="match status" value="1"/>
</dbReference>
<organism evidence="3 4">
    <name type="scientific">Alicyclobacillus macrosporangiidus</name>
    <dbReference type="NCBI Taxonomy" id="392015"/>
    <lineage>
        <taxon>Bacteria</taxon>
        <taxon>Bacillati</taxon>
        <taxon>Bacillota</taxon>
        <taxon>Bacilli</taxon>
        <taxon>Bacillales</taxon>
        <taxon>Alicyclobacillaceae</taxon>
        <taxon>Alicyclobacillus</taxon>
    </lineage>
</organism>
<dbReference type="InterPro" id="IPR049067">
    <property type="entry name" value="MreB-like_C"/>
</dbReference>
<reference evidence="4" key="1">
    <citation type="submission" date="2016-10" db="EMBL/GenBank/DDBJ databases">
        <authorList>
            <person name="Varghese N."/>
        </authorList>
    </citation>
    <scope>NUCLEOTIDE SEQUENCE [LARGE SCALE GENOMIC DNA]</scope>
    <source>
        <strain evidence="4">DSM 17980</strain>
    </source>
</reference>
<dbReference type="Pfam" id="PF21522">
    <property type="entry name" value="MreB-like_C"/>
    <property type="match status" value="1"/>
</dbReference>
<dbReference type="EMBL" id="FPBV01000042">
    <property type="protein sequence ID" value="SFV08162.1"/>
    <property type="molecule type" value="Genomic_DNA"/>
</dbReference>
<dbReference type="OrthoDB" id="5412507at2"/>
<evidence type="ECO:0000313" key="4">
    <source>
        <dbReference type="Proteomes" id="UP000183508"/>
    </source>
</evidence>
<dbReference type="CDD" id="cd24025">
    <property type="entry name" value="ASKHA_NBD_ParM_pCBH-like"/>
    <property type="match status" value="1"/>
</dbReference>
<sequence>MMLGVDLGYGWVKATNGERVLRFPALVGEAHELVMQEMFGSRSAEYDVTLETPSGTRRVFLGELARRESADAALNLSTRKFEDEDTLALWLTTLALLAKDGEPLDVVTGLPLAHYETQRRALRQRLEETTGRVTVQGRTVDVQVRSVRVIPQAMGAMIASLLDPVTLELRNPAWTEHGGYLLLVDVGTRTTGFVTFETQPELALVNRLSDSVDVGVHDLHVALAGVFRQRTGETPPFSDRIYDELLARGEVAYGGHTVSVEPERTRHMERLGGLIVRRIVERMGAEAVRRVQTVFVAGGGHAIALPALQNAFPRVYVVPNPQMANAQGYWIYGVTKSGRG</sequence>
<accession>A0A1I7LEQ1</accession>
<protein>
    <submittedName>
        <fullName evidence="3">Plasmid segregation protein ParM</fullName>
    </submittedName>
</protein>
<dbReference type="SUPFAM" id="SSF53067">
    <property type="entry name" value="Actin-like ATPase domain"/>
    <property type="match status" value="2"/>
</dbReference>
<dbReference type="AlphaFoldDB" id="A0A1I7LEQ1"/>
<gene>
    <name evidence="3" type="ORF">SAMN05421543_1424</name>
</gene>
<dbReference type="InterPro" id="IPR040607">
    <property type="entry name" value="ALP_N"/>
</dbReference>
<feature type="domain" description="Actin homologue MreB-like C-terminal" evidence="2">
    <location>
        <begin position="183"/>
        <end position="304"/>
    </location>
</feature>
<proteinExistence type="predicted"/>
<evidence type="ECO:0000259" key="1">
    <source>
        <dbReference type="Pfam" id="PF17989"/>
    </source>
</evidence>
<dbReference type="STRING" id="392015.SAMN05421543_1424"/>